<dbReference type="EMBL" id="KV937959">
    <property type="protein sequence ID" value="PIO27312.1"/>
    <property type="molecule type" value="Genomic_DNA"/>
</dbReference>
<dbReference type="Proteomes" id="UP000228934">
    <property type="component" value="Unassembled WGS sequence"/>
</dbReference>
<dbReference type="OrthoDB" id="8947034at2759"/>
<feature type="compositionally biased region" description="Low complexity" evidence="1">
    <location>
        <begin position="72"/>
        <end position="92"/>
    </location>
</feature>
<dbReference type="PANTHER" id="PTHR13589:SF14">
    <property type="entry name" value="CREB-REGULATED TRANSCRIPTION COACTIVATOR 1"/>
    <property type="match status" value="1"/>
</dbReference>
<proteinExistence type="predicted"/>
<evidence type="ECO:0000256" key="1">
    <source>
        <dbReference type="SAM" id="MobiDB-lite"/>
    </source>
</evidence>
<protein>
    <submittedName>
        <fullName evidence="2">Uncharacterized protein</fullName>
    </submittedName>
</protein>
<evidence type="ECO:0000313" key="2">
    <source>
        <dbReference type="EMBL" id="PIO27312.1"/>
    </source>
</evidence>
<sequence>MTTTQGTVTGASQHRQPSVSPLSLNSDSRRQQSQQMSPTISPLSPITQAVAMDALSLEQQLPPYTFFTQSASQQQTQMQSGLSQSSSMMQGSNLQRGTQLPPLNVSISTTVPQSPPGIQTPTSLAMDINSVSFSVGSGEKFRSYFYFCQILL</sequence>
<dbReference type="GO" id="GO:0045944">
    <property type="term" value="P:positive regulation of transcription by RNA polymerase II"/>
    <property type="evidence" value="ECO:0007669"/>
    <property type="project" value="TreeGrafter"/>
</dbReference>
<dbReference type="GO" id="GO:0005737">
    <property type="term" value="C:cytoplasm"/>
    <property type="evidence" value="ECO:0007669"/>
    <property type="project" value="InterPro"/>
</dbReference>
<feature type="region of interest" description="Disordered" evidence="1">
    <location>
        <begin position="1"/>
        <end position="44"/>
    </location>
</feature>
<dbReference type="AlphaFoldDB" id="A0A2G9RHD6"/>
<feature type="region of interest" description="Disordered" evidence="1">
    <location>
        <begin position="72"/>
        <end position="115"/>
    </location>
</feature>
<reference evidence="3" key="1">
    <citation type="journal article" date="2017" name="Nat. Commun.">
        <title>The North American bullfrog draft genome provides insight into hormonal regulation of long noncoding RNA.</title>
        <authorList>
            <person name="Hammond S.A."/>
            <person name="Warren R.L."/>
            <person name="Vandervalk B.P."/>
            <person name="Kucuk E."/>
            <person name="Khan H."/>
            <person name="Gibb E.A."/>
            <person name="Pandoh P."/>
            <person name="Kirk H."/>
            <person name="Zhao Y."/>
            <person name="Jones M."/>
            <person name="Mungall A.J."/>
            <person name="Coope R."/>
            <person name="Pleasance S."/>
            <person name="Moore R.A."/>
            <person name="Holt R.A."/>
            <person name="Round J.M."/>
            <person name="Ohora S."/>
            <person name="Walle B.V."/>
            <person name="Veldhoen N."/>
            <person name="Helbing C.C."/>
            <person name="Birol I."/>
        </authorList>
    </citation>
    <scope>NUCLEOTIDE SEQUENCE [LARGE SCALE GENOMIC DNA]</scope>
</reference>
<name>A0A2G9RHD6_AQUCT</name>
<feature type="compositionally biased region" description="Polar residues" evidence="1">
    <location>
        <begin position="1"/>
        <end position="25"/>
    </location>
</feature>
<dbReference type="GO" id="GO:0008140">
    <property type="term" value="F:cAMP response element binding protein binding"/>
    <property type="evidence" value="ECO:0007669"/>
    <property type="project" value="TreeGrafter"/>
</dbReference>
<dbReference type="GO" id="GO:0005634">
    <property type="term" value="C:nucleus"/>
    <property type="evidence" value="ECO:0007669"/>
    <property type="project" value="InterPro"/>
</dbReference>
<feature type="compositionally biased region" description="Polar residues" evidence="1">
    <location>
        <begin position="105"/>
        <end position="115"/>
    </location>
</feature>
<gene>
    <name evidence="2" type="ORF">AB205_0155000</name>
</gene>
<dbReference type="InterPro" id="IPR024786">
    <property type="entry name" value="TORC"/>
</dbReference>
<organism evidence="2 3">
    <name type="scientific">Aquarana catesbeiana</name>
    <name type="common">American bullfrog</name>
    <name type="synonym">Rana catesbeiana</name>
    <dbReference type="NCBI Taxonomy" id="8400"/>
    <lineage>
        <taxon>Eukaryota</taxon>
        <taxon>Metazoa</taxon>
        <taxon>Chordata</taxon>
        <taxon>Craniata</taxon>
        <taxon>Vertebrata</taxon>
        <taxon>Euteleostomi</taxon>
        <taxon>Amphibia</taxon>
        <taxon>Batrachia</taxon>
        <taxon>Anura</taxon>
        <taxon>Neobatrachia</taxon>
        <taxon>Ranoidea</taxon>
        <taxon>Ranidae</taxon>
        <taxon>Aquarana</taxon>
    </lineage>
</organism>
<evidence type="ECO:0000313" key="3">
    <source>
        <dbReference type="Proteomes" id="UP000228934"/>
    </source>
</evidence>
<accession>A0A2G9RHD6</accession>
<dbReference type="PANTHER" id="PTHR13589">
    <property type="entry name" value="CREB-REGULATED TRANSCRIPTION COACTIVATOR"/>
    <property type="match status" value="1"/>
</dbReference>
<keyword evidence="3" id="KW-1185">Reference proteome</keyword>